<proteinExistence type="predicted"/>
<dbReference type="InterPro" id="IPR012340">
    <property type="entry name" value="NA-bd_OB-fold"/>
</dbReference>
<evidence type="ECO:0000313" key="2">
    <source>
        <dbReference type="EMBL" id="CAD7641063.1"/>
    </source>
</evidence>
<sequence>MSSTNKHINDESIGAKSDAHVRQESRVDSRREEYEGKQGTSGEWKNSHHKSQIPRYTPSTRERRHSENSSAAMTGKRGEWNGSVNCHSGCHIHGIRSPTNMLFYEMLQTMSLTDRQVPDQIRAIHKNHVCSNVGKSRSVPTSKMPSSMTTPLSTPSTPTDSRRMPFHRNTSSQTSSPSRETKTSFSTTRHTNQRPFAEYMPLCELQKGLQKGDIIEGVLRINPRNYTDAYISAP</sequence>
<reference evidence="2" key="1">
    <citation type="submission" date="2020-11" db="EMBL/GenBank/DDBJ databases">
        <authorList>
            <person name="Tran Van P."/>
        </authorList>
    </citation>
    <scope>NUCLEOTIDE SEQUENCE</scope>
</reference>
<dbReference type="AlphaFoldDB" id="A0A7R9QCZ4"/>
<dbReference type="Gene3D" id="2.40.50.690">
    <property type="match status" value="1"/>
</dbReference>
<evidence type="ECO:0000313" key="3">
    <source>
        <dbReference type="Proteomes" id="UP000759131"/>
    </source>
</evidence>
<feature type="region of interest" description="Disordered" evidence="1">
    <location>
        <begin position="132"/>
        <end position="193"/>
    </location>
</feature>
<gene>
    <name evidence="2" type="ORF">OSB1V03_LOCUS18490</name>
</gene>
<feature type="compositionally biased region" description="Basic and acidic residues" evidence="1">
    <location>
        <begin position="17"/>
        <end position="36"/>
    </location>
</feature>
<feature type="compositionally biased region" description="Polar residues" evidence="1">
    <location>
        <begin position="168"/>
        <end position="193"/>
    </location>
</feature>
<organism evidence="2">
    <name type="scientific">Medioppia subpectinata</name>
    <dbReference type="NCBI Taxonomy" id="1979941"/>
    <lineage>
        <taxon>Eukaryota</taxon>
        <taxon>Metazoa</taxon>
        <taxon>Ecdysozoa</taxon>
        <taxon>Arthropoda</taxon>
        <taxon>Chelicerata</taxon>
        <taxon>Arachnida</taxon>
        <taxon>Acari</taxon>
        <taxon>Acariformes</taxon>
        <taxon>Sarcoptiformes</taxon>
        <taxon>Oribatida</taxon>
        <taxon>Brachypylina</taxon>
        <taxon>Oppioidea</taxon>
        <taxon>Oppiidae</taxon>
        <taxon>Medioppia</taxon>
    </lineage>
</organism>
<name>A0A7R9QCZ4_9ACAR</name>
<evidence type="ECO:0000256" key="1">
    <source>
        <dbReference type="SAM" id="MobiDB-lite"/>
    </source>
</evidence>
<dbReference type="EMBL" id="CAJPIZ010024648">
    <property type="protein sequence ID" value="CAG2118539.1"/>
    <property type="molecule type" value="Genomic_DNA"/>
</dbReference>
<keyword evidence="3" id="KW-1185">Reference proteome</keyword>
<feature type="compositionally biased region" description="Low complexity" evidence="1">
    <location>
        <begin position="140"/>
        <end position="159"/>
    </location>
</feature>
<dbReference type="OrthoDB" id="372421at2759"/>
<dbReference type="EMBL" id="OC879223">
    <property type="protein sequence ID" value="CAD7641063.1"/>
    <property type="molecule type" value="Genomic_DNA"/>
</dbReference>
<dbReference type="Proteomes" id="UP000759131">
    <property type="component" value="Unassembled WGS sequence"/>
</dbReference>
<feature type="non-terminal residue" evidence="2">
    <location>
        <position position="1"/>
    </location>
</feature>
<dbReference type="SUPFAM" id="SSF50249">
    <property type="entry name" value="Nucleic acid-binding proteins"/>
    <property type="match status" value="1"/>
</dbReference>
<feature type="region of interest" description="Disordered" evidence="1">
    <location>
        <begin position="1"/>
        <end position="81"/>
    </location>
</feature>
<protein>
    <submittedName>
        <fullName evidence="2">Uncharacterized protein</fullName>
    </submittedName>
</protein>
<accession>A0A7R9QCZ4</accession>